<dbReference type="STRING" id="76731.RD2015_2436"/>
<dbReference type="GO" id="GO:0016020">
    <property type="term" value="C:membrane"/>
    <property type="evidence" value="ECO:0007669"/>
    <property type="project" value="UniProtKB-SubCell"/>
</dbReference>
<organism evidence="5 6">
    <name type="scientific">Roseateles depolymerans</name>
    <dbReference type="NCBI Taxonomy" id="76731"/>
    <lineage>
        <taxon>Bacteria</taxon>
        <taxon>Pseudomonadati</taxon>
        <taxon>Pseudomonadota</taxon>
        <taxon>Betaproteobacteria</taxon>
        <taxon>Burkholderiales</taxon>
        <taxon>Sphaerotilaceae</taxon>
        <taxon>Roseateles</taxon>
    </lineage>
</organism>
<evidence type="ECO:0000313" key="5">
    <source>
        <dbReference type="EMBL" id="ALV06904.1"/>
    </source>
</evidence>
<keyword evidence="3" id="KW-1133">Transmembrane helix</keyword>
<dbReference type="PANTHER" id="PTHR23514">
    <property type="entry name" value="BYPASS OF STOP CODON PROTEIN 6"/>
    <property type="match status" value="1"/>
</dbReference>
<dbReference type="SUPFAM" id="SSF103473">
    <property type="entry name" value="MFS general substrate transporter"/>
    <property type="match status" value="1"/>
</dbReference>
<evidence type="ECO:0000256" key="4">
    <source>
        <dbReference type="ARBA" id="ARBA00023136"/>
    </source>
</evidence>
<reference evidence="5 6" key="1">
    <citation type="submission" date="2015-12" db="EMBL/GenBank/DDBJ databases">
        <title>Complete genome of Roseateles depolymerans KCTC 42856.</title>
        <authorList>
            <person name="Kim K.M."/>
        </authorList>
    </citation>
    <scope>NUCLEOTIDE SEQUENCE [LARGE SCALE GENOMIC DNA]</scope>
    <source>
        <strain evidence="5 6">KCTC 42856</strain>
    </source>
</reference>
<dbReference type="InterPro" id="IPR036259">
    <property type="entry name" value="MFS_trans_sf"/>
</dbReference>
<dbReference type="Pfam" id="PF07690">
    <property type="entry name" value="MFS_1"/>
    <property type="match status" value="1"/>
</dbReference>
<name>A0A0U3CDV3_9BURK</name>
<dbReference type="Proteomes" id="UP000060699">
    <property type="component" value="Chromosome"/>
</dbReference>
<comment type="subcellular location">
    <subcellularLocation>
        <location evidence="1">Membrane</location>
        <topology evidence="1">Multi-pass membrane protein</topology>
    </subcellularLocation>
</comment>
<dbReference type="PATRIC" id="fig|76731.3.peg.2494"/>
<proteinExistence type="predicted"/>
<evidence type="ECO:0000256" key="2">
    <source>
        <dbReference type="ARBA" id="ARBA00022692"/>
    </source>
</evidence>
<dbReference type="CDD" id="cd17393">
    <property type="entry name" value="MFS_MosC_like"/>
    <property type="match status" value="1"/>
</dbReference>
<sequence length="391" mass="39419">MTSLVHAAPSLPPSLRPAAWALRTQFFVAGAMFATWGVHVPTVKAHYGLGEQSLALAMLASGVGAVLALTQAGRVVGRFGPRRVAAAMGLLLCAAIASLLLTQAYAGLVVTMVVFGCSASLFDVSINAEASEIEARAGRPLMSGFHALFSLGGMVGAGVGSLLPAWGMGAAMHLMLASVLALLMVWGACAAMLPMQGPADDTHPLSLPRGPLALIGLLAALGLIAEGAMYDWSVLFLKQERHSDVSLAALGYASFSLAMALGRFGGDAVRARVAPIPLMVLSGVLAAAGMAMALLVPAAQAGLLGFALVGLGLSNVVPVLFSAASRIPGMAPAHGIAAVSAVGYLGMMAGPPLIGLVAEHSSLTLGLGCVVLFAVFMAVAAPRALRQAGSP</sequence>
<gene>
    <name evidence="5" type="ORF">RD2015_2436</name>
</gene>
<dbReference type="KEGG" id="rdp:RD2015_2436"/>
<dbReference type="InterPro" id="IPR011701">
    <property type="entry name" value="MFS"/>
</dbReference>
<dbReference type="OrthoDB" id="9810941at2"/>
<dbReference type="AlphaFoldDB" id="A0A0U3CDV3"/>
<evidence type="ECO:0000256" key="3">
    <source>
        <dbReference type="ARBA" id="ARBA00022989"/>
    </source>
</evidence>
<keyword evidence="2" id="KW-0812">Transmembrane</keyword>
<accession>A0A0U3CDV3</accession>
<evidence type="ECO:0000313" key="6">
    <source>
        <dbReference type="Proteomes" id="UP000060699"/>
    </source>
</evidence>
<dbReference type="Gene3D" id="1.20.1250.20">
    <property type="entry name" value="MFS general substrate transporter like domains"/>
    <property type="match status" value="2"/>
</dbReference>
<dbReference type="RefSeq" id="WP_058935113.1">
    <property type="nucleotide sequence ID" value="NZ_CP013729.1"/>
</dbReference>
<dbReference type="InterPro" id="IPR051788">
    <property type="entry name" value="MFS_Transporter"/>
</dbReference>
<dbReference type="PANTHER" id="PTHR23514:SF13">
    <property type="entry name" value="INNER MEMBRANE PROTEIN YBJJ"/>
    <property type="match status" value="1"/>
</dbReference>
<dbReference type="EMBL" id="CP013729">
    <property type="protein sequence ID" value="ALV06904.1"/>
    <property type="molecule type" value="Genomic_DNA"/>
</dbReference>
<keyword evidence="4" id="KW-0472">Membrane</keyword>
<keyword evidence="6" id="KW-1185">Reference proteome</keyword>
<dbReference type="GO" id="GO:0022857">
    <property type="term" value="F:transmembrane transporter activity"/>
    <property type="evidence" value="ECO:0007669"/>
    <property type="project" value="InterPro"/>
</dbReference>
<protein>
    <submittedName>
        <fullName evidence="5">Putative transporter</fullName>
    </submittedName>
</protein>
<evidence type="ECO:0000256" key="1">
    <source>
        <dbReference type="ARBA" id="ARBA00004141"/>
    </source>
</evidence>